<gene>
    <name evidence="5" type="ORF">EDC14_10172</name>
</gene>
<dbReference type="Gene3D" id="1.10.10.10">
    <property type="entry name" value="Winged helix-like DNA-binding domain superfamily/Winged helix DNA-binding domain"/>
    <property type="match status" value="1"/>
</dbReference>
<evidence type="ECO:0000313" key="5">
    <source>
        <dbReference type="EMBL" id="TCL65254.1"/>
    </source>
</evidence>
<dbReference type="AlphaFoldDB" id="A0A4R1RGU6"/>
<proteinExistence type="predicted"/>
<dbReference type="GO" id="GO:0003700">
    <property type="term" value="F:DNA-binding transcription factor activity"/>
    <property type="evidence" value="ECO:0007669"/>
    <property type="project" value="InterPro"/>
</dbReference>
<name>A0A4R1RGU6_HYDET</name>
<evidence type="ECO:0000256" key="2">
    <source>
        <dbReference type="ARBA" id="ARBA00023125"/>
    </source>
</evidence>
<sequence>MKIQLSEEAVPIQTLDNPILREIGMLSRIIHSKCDLKYREYQLQKGQFIFLTRICEHPGLNHIQLSNLLKVDKTTTTKAVQKLSGSGYVRKEKDASDSRAAKLYPTPRALTVYDLVIAVENAHTATCLQGFTPEEIRQAGALIERMRQNMESVWQELKRPKGADNE</sequence>
<dbReference type="Pfam" id="PF01047">
    <property type="entry name" value="MarR"/>
    <property type="match status" value="1"/>
</dbReference>
<reference evidence="5 6" key="1">
    <citation type="submission" date="2019-03" db="EMBL/GenBank/DDBJ databases">
        <title>Genomic Encyclopedia of Type Strains, Phase IV (KMG-IV): sequencing the most valuable type-strain genomes for metagenomic binning, comparative biology and taxonomic classification.</title>
        <authorList>
            <person name="Goeker M."/>
        </authorList>
    </citation>
    <scope>NUCLEOTIDE SEQUENCE [LARGE SCALE GENOMIC DNA]</scope>
    <source>
        <strain evidence="5 6">LX-B</strain>
    </source>
</reference>
<evidence type="ECO:0000256" key="1">
    <source>
        <dbReference type="ARBA" id="ARBA00023015"/>
    </source>
</evidence>
<dbReference type="PANTHER" id="PTHR42756">
    <property type="entry name" value="TRANSCRIPTIONAL REGULATOR, MARR"/>
    <property type="match status" value="1"/>
</dbReference>
<dbReference type="PRINTS" id="PR00598">
    <property type="entry name" value="HTHMARR"/>
</dbReference>
<dbReference type="SMART" id="SM00347">
    <property type="entry name" value="HTH_MARR"/>
    <property type="match status" value="1"/>
</dbReference>
<comment type="caution">
    <text evidence="5">The sequence shown here is derived from an EMBL/GenBank/DDBJ whole genome shotgun (WGS) entry which is preliminary data.</text>
</comment>
<accession>A0A4R1RGU6</accession>
<keyword evidence="1" id="KW-0805">Transcription regulation</keyword>
<evidence type="ECO:0000313" key="6">
    <source>
        <dbReference type="Proteomes" id="UP000295008"/>
    </source>
</evidence>
<dbReference type="SUPFAM" id="SSF46785">
    <property type="entry name" value="Winged helix' DNA-binding domain"/>
    <property type="match status" value="1"/>
</dbReference>
<protein>
    <submittedName>
        <fullName evidence="5">DNA-binding MarR family transcriptional regulator</fullName>
    </submittedName>
</protein>
<keyword evidence="2 5" id="KW-0238">DNA-binding</keyword>
<keyword evidence="3" id="KW-0804">Transcription</keyword>
<evidence type="ECO:0000256" key="3">
    <source>
        <dbReference type="ARBA" id="ARBA00023163"/>
    </source>
</evidence>
<dbReference type="InterPro" id="IPR036388">
    <property type="entry name" value="WH-like_DNA-bd_sf"/>
</dbReference>
<dbReference type="InterPro" id="IPR000835">
    <property type="entry name" value="HTH_MarR-typ"/>
</dbReference>
<organism evidence="5 6">
    <name type="scientific">Hydrogenispora ethanolica</name>
    <dbReference type="NCBI Taxonomy" id="1082276"/>
    <lineage>
        <taxon>Bacteria</taxon>
        <taxon>Bacillati</taxon>
        <taxon>Bacillota</taxon>
        <taxon>Hydrogenispora</taxon>
    </lineage>
</organism>
<evidence type="ECO:0000259" key="4">
    <source>
        <dbReference type="PROSITE" id="PS50995"/>
    </source>
</evidence>
<dbReference type="PANTHER" id="PTHR42756:SF2">
    <property type="entry name" value="MARR FAMILY REGULATORY PROTEIN"/>
    <property type="match status" value="1"/>
</dbReference>
<dbReference type="InterPro" id="IPR036390">
    <property type="entry name" value="WH_DNA-bd_sf"/>
</dbReference>
<keyword evidence="6" id="KW-1185">Reference proteome</keyword>
<dbReference type="Proteomes" id="UP000295008">
    <property type="component" value="Unassembled WGS sequence"/>
</dbReference>
<feature type="domain" description="HTH marR-type" evidence="4">
    <location>
        <begin position="16"/>
        <end position="148"/>
    </location>
</feature>
<dbReference type="PROSITE" id="PS50995">
    <property type="entry name" value="HTH_MARR_2"/>
    <property type="match status" value="1"/>
</dbReference>
<dbReference type="GO" id="GO:0003677">
    <property type="term" value="F:DNA binding"/>
    <property type="evidence" value="ECO:0007669"/>
    <property type="project" value="UniProtKB-KW"/>
</dbReference>
<dbReference type="EMBL" id="SLUN01000017">
    <property type="protein sequence ID" value="TCL65254.1"/>
    <property type="molecule type" value="Genomic_DNA"/>
</dbReference>